<evidence type="ECO:0000313" key="3">
    <source>
        <dbReference type="Proteomes" id="UP000245207"/>
    </source>
</evidence>
<feature type="compositionally biased region" description="Polar residues" evidence="1">
    <location>
        <begin position="165"/>
        <end position="187"/>
    </location>
</feature>
<dbReference type="InterPro" id="IPR012340">
    <property type="entry name" value="NA-bd_OB-fold"/>
</dbReference>
<dbReference type="Proteomes" id="UP000245207">
    <property type="component" value="Unassembled WGS sequence"/>
</dbReference>
<dbReference type="AlphaFoldDB" id="A0A2U1MEV8"/>
<feature type="region of interest" description="Disordered" evidence="1">
    <location>
        <begin position="165"/>
        <end position="205"/>
    </location>
</feature>
<protein>
    <submittedName>
        <fullName evidence="2">Uncharacterized protein</fullName>
    </submittedName>
</protein>
<organism evidence="2 3">
    <name type="scientific">Artemisia annua</name>
    <name type="common">Sweet wormwood</name>
    <dbReference type="NCBI Taxonomy" id="35608"/>
    <lineage>
        <taxon>Eukaryota</taxon>
        <taxon>Viridiplantae</taxon>
        <taxon>Streptophyta</taxon>
        <taxon>Embryophyta</taxon>
        <taxon>Tracheophyta</taxon>
        <taxon>Spermatophyta</taxon>
        <taxon>Magnoliopsida</taxon>
        <taxon>eudicotyledons</taxon>
        <taxon>Gunneridae</taxon>
        <taxon>Pentapetalae</taxon>
        <taxon>asterids</taxon>
        <taxon>campanulids</taxon>
        <taxon>Asterales</taxon>
        <taxon>Asteraceae</taxon>
        <taxon>Asteroideae</taxon>
        <taxon>Anthemideae</taxon>
        <taxon>Artemisiinae</taxon>
        <taxon>Artemisia</taxon>
    </lineage>
</organism>
<dbReference type="Gene3D" id="2.40.50.140">
    <property type="entry name" value="Nucleic acid-binding proteins"/>
    <property type="match status" value="1"/>
</dbReference>
<name>A0A2U1MEV8_ARTAN</name>
<dbReference type="EMBL" id="PKPP01005530">
    <property type="protein sequence ID" value="PWA59790.1"/>
    <property type="molecule type" value="Genomic_DNA"/>
</dbReference>
<evidence type="ECO:0000313" key="2">
    <source>
        <dbReference type="EMBL" id="PWA59790.1"/>
    </source>
</evidence>
<keyword evidence="3" id="KW-1185">Reference proteome</keyword>
<feature type="compositionally biased region" description="Polar residues" evidence="1">
    <location>
        <begin position="117"/>
        <end position="127"/>
    </location>
</feature>
<accession>A0A2U1MEV8</accession>
<feature type="region of interest" description="Disordered" evidence="1">
    <location>
        <begin position="113"/>
        <end position="153"/>
    </location>
</feature>
<reference evidence="2 3" key="1">
    <citation type="journal article" date="2018" name="Mol. Plant">
        <title>The genome of Artemisia annua provides insight into the evolution of Asteraceae family and artemisinin biosynthesis.</title>
        <authorList>
            <person name="Shen Q."/>
            <person name="Zhang L."/>
            <person name="Liao Z."/>
            <person name="Wang S."/>
            <person name="Yan T."/>
            <person name="Shi P."/>
            <person name="Liu M."/>
            <person name="Fu X."/>
            <person name="Pan Q."/>
            <person name="Wang Y."/>
            <person name="Lv Z."/>
            <person name="Lu X."/>
            <person name="Zhang F."/>
            <person name="Jiang W."/>
            <person name="Ma Y."/>
            <person name="Chen M."/>
            <person name="Hao X."/>
            <person name="Li L."/>
            <person name="Tang Y."/>
            <person name="Lv G."/>
            <person name="Zhou Y."/>
            <person name="Sun X."/>
            <person name="Brodelius P.E."/>
            <person name="Rose J.K.C."/>
            <person name="Tang K."/>
        </authorList>
    </citation>
    <scope>NUCLEOTIDE SEQUENCE [LARGE SCALE GENOMIC DNA]</scope>
    <source>
        <strain evidence="3">cv. Huhao1</strain>
        <tissue evidence="2">Leaf</tissue>
    </source>
</reference>
<feature type="compositionally biased region" description="Basic and acidic residues" evidence="1">
    <location>
        <begin position="129"/>
        <end position="140"/>
    </location>
</feature>
<sequence>MLFTVMSHIELEKFQQNWPRTNLNVLSVAFTGVSLTPVGQTHVSKFIITDPNYQRRCQSFIEQKCKWQEGVGLDCTTTATSKQCGCLESYDSRTSLQSNMHLSFVDTTNALRKDKLTNQQKRQTVTDSIAHDKSSKRGKDSTPTPESNKASEHNELTSILMQNNVPTFSNHQGNTQSTPSISQNPTDRATRTSRRRHPKSFYNPHTSLMPNWQGVSSLYIDIGDCNWSCEHCGAVFWYGERLKSSTLTRTRFTRCCGQGKVRLPHEKEPRILLNYSQPQPINSTYQNLERPFGGVTTFKRDGLSQSTGHPSHCLYNGRPTKPLQNHYVSTNYGDILYQAKGKAQLPSDVPTYEALNEHQKVLATNAIFTSYEPLYELENYQQNWEGQTFNDTFCCFQGVSVTPVGQPPGLQSYDTRPNLPKEMHRSFEILHLIRLQFVISDFHWPNIHLCRYNFRATITDGTKPAKFIFFTLKADQFLGVNCENLVASNEIPQPGHFPKGIESIVGTKHPFQFHYNPTCIQGYIEFVINEVFGITDQVKQIEGQPSGTHASTKLLPPTDYIPTTSTIDRRQPQTQSATNLYQPEEIGTTLTPYTSPRPTFTTSFEALITEHL</sequence>
<dbReference type="STRING" id="35608.A0A2U1MEV8"/>
<proteinExistence type="predicted"/>
<gene>
    <name evidence="2" type="ORF">CTI12_AA388220</name>
</gene>
<comment type="caution">
    <text evidence="2">The sequence shown here is derived from an EMBL/GenBank/DDBJ whole genome shotgun (WGS) entry which is preliminary data.</text>
</comment>
<evidence type="ECO:0000256" key="1">
    <source>
        <dbReference type="SAM" id="MobiDB-lite"/>
    </source>
</evidence>